<sequence>MQSDEIDSILRWIDSEDRDALINNPLDFLRKNLYTLPPNLLIYFESITTPKERSQIAIIKKRRINFAKSSTDTFKSDAGRFRDPSNFELSVERNEKGHHPSFQYAQDAGQSESKWLENESMMSNNTKLNKLGSLLSEYESERDSRSYTQSKLSAIKNDNSNILGKSIIDGKEAFERILLENWIDGVDDKLDYSIDFDDKWDTYTTTNPSELDEDIDQSNYFQDSD</sequence>
<dbReference type="RefSeq" id="XP_006959444.1">
    <property type="nucleotide sequence ID" value="XM_006959382.1"/>
</dbReference>
<dbReference type="Proteomes" id="UP000005242">
    <property type="component" value="Unassembled WGS sequence"/>
</dbReference>
<proteinExistence type="predicted"/>
<dbReference type="AlphaFoldDB" id="I4Y8X6"/>
<dbReference type="KEGG" id="wse:WALSEDRAFT_60907"/>
<dbReference type="eggNOG" id="ENOG502SMT9">
    <property type="taxonomic scope" value="Eukaryota"/>
</dbReference>
<reference evidence="1 2" key="1">
    <citation type="journal article" date="2012" name="Fungal Genet. Biol.">
        <title>The genome of the xerotolerant mold Wallemia sebi reveals adaptations to osmotic stress and suggests cryptic sexual reproduction.</title>
        <authorList>
            <person name="Padamsee M."/>
            <person name="Kumar T.K.A."/>
            <person name="Riley R."/>
            <person name="Binder M."/>
            <person name="Boyd A."/>
            <person name="Calvo A.M."/>
            <person name="Furukawa K."/>
            <person name="Hesse C."/>
            <person name="Hohmann S."/>
            <person name="James T.Y."/>
            <person name="LaButti K."/>
            <person name="Lapidus A."/>
            <person name="Lindquist E."/>
            <person name="Lucas S."/>
            <person name="Miller K."/>
            <person name="Shantappa S."/>
            <person name="Grigoriev I.V."/>
            <person name="Hibbett D.S."/>
            <person name="McLaughlin D.J."/>
            <person name="Spatafora J.W."/>
            <person name="Aime M.C."/>
        </authorList>
    </citation>
    <scope>NUCLEOTIDE SEQUENCE [LARGE SCALE GENOMIC DNA]</scope>
    <source>
        <strain evidence="2">ATCC MYA-4683 / CBS 633.66</strain>
    </source>
</reference>
<keyword evidence="2" id="KW-1185">Reference proteome</keyword>
<dbReference type="InParanoid" id="I4Y8X6"/>
<dbReference type="OMA" id="DYDAVDW"/>
<gene>
    <name evidence="1" type="ORF">WALSEDRAFT_60907</name>
</gene>
<name>I4Y8X6_WALMC</name>
<evidence type="ECO:0008006" key="3">
    <source>
        <dbReference type="Google" id="ProtNLM"/>
    </source>
</evidence>
<dbReference type="EMBL" id="JH668239">
    <property type="protein sequence ID" value="EIM20418.1"/>
    <property type="molecule type" value="Genomic_DNA"/>
</dbReference>
<evidence type="ECO:0000313" key="2">
    <source>
        <dbReference type="Proteomes" id="UP000005242"/>
    </source>
</evidence>
<dbReference type="STRING" id="671144.I4Y8X6"/>
<organism evidence="1 2">
    <name type="scientific">Wallemia mellicola (strain ATCC MYA-4683 / CBS 633.66)</name>
    <name type="common">Wallemia sebi (CBS 633.66)</name>
    <dbReference type="NCBI Taxonomy" id="671144"/>
    <lineage>
        <taxon>Eukaryota</taxon>
        <taxon>Fungi</taxon>
        <taxon>Dikarya</taxon>
        <taxon>Basidiomycota</taxon>
        <taxon>Wallemiomycotina</taxon>
        <taxon>Wallemiomycetes</taxon>
        <taxon>Wallemiales</taxon>
        <taxon>Wallemiaceae</taxon>
        <taxon>Wallemia</taxon>
    </lineage>
</organism>
<evidence type="ECO:0000313" key="1">
    <source>
        <dbReference type="EMBL" id="EIM20418.1"/>
    </source>
</evidence>
<protein>
    <recommendedName>
        <fullName evidence="3">CCD97-like C-terminal domain-containing protein</fullName>
    </recommendedName>
</protein>
<dbReference type="GeneID" id="18474239"/>
<accession>I4Y8X6</accession>
<dbReference type="HOGENOM" id="CLU_1129822_0_0_1"/>
<dbReference type="OrthoDB" id="3345311at2759"/>